<dbReference type="Proteomes" id="UP001310594">
    <property type="component" value="Unassembled WGS sequence"/>
</dbReference>
<proteinExistence type="predicted"/>
<evidence type="ECO:0000256" key="2">
    <source>
        <dbReference type="SAM" id="MobiDB-lite"/>
    </source>
</evidence>
<feature type="compositionally biased region" description="Polar residues" evidence="2">
    <location>
        <begin position="154"/>
        <end position="164"/>
    </location>
</feature>
<gene>
    <name evidence="3" type="ORF">LTR97_012521</name>
</gene>
<comment type="caution">
    <text evidence="3">The sequence shown here is derived from an EMBL/GenBank/DDBJ whole genome shotgun (WGS) entry which is preliminary data.</text>
</comment>
<dbReference type="AlphaFoldDB" id="A0AAN7ZYV2"/>
<evidence type="ECO:0000256" key="1">
    <source>
        <dbReference type="SAM" id="Coils"/>
    </source>
</evidence>
<evidence type="ECO:0000313" key="4">
    <source>
        <dbReference type="Proteomes" id="UP001310594"/>
    </source>
</evidence>
<protein>
    <submittedName>
        <fullName evidence="3">Uncharacterized protein</fullName>
    </submittedName>
</protein>
<evidence type="ECO:0000313" key="3">
    <source>
        <dbReference type="EMBL" id="KAK5690037.1"/>
    </source>
</evidence>
<dbReference type="EMBL" id="JAVRQU010000027">
    <property type="protein sequence ID" value="KAK5690037.1"/>
    <property type="molecule type" value="Genomic_DNA"/>
</dbReference>
<organism evidence="3 4">
    <name type="scientific">Elasticomyces elasticus</name>
    <dbReference type="NCBI Taxonomy" id="574655"/>
    <lineage>
        <taxon>Eukaryota</taxon>
        <taxon>Fungi</taxon>
        <taxon>Dikarya</taxon>
        <taxon>Ascomycota</taxon>
        <taxon>Pezizomycotina</taxon>
        <taxon>Dothideomycetes</taxon>
        <taxon>Dothideomycetidae</taxon>
        <taxon>Mycosphaerellales</taxon>
        <taxon>Teratosphaeriaceae</taxon>
        <taxon>Elasticomyces</taxon>
    </lineage>
</organism>
<accession>A0AAN7ZYV2</accession>
<feature type="compositionally biased region" description="Polar residues" evidence="2">
    <location>
        <begin position="176"/>
        <end position="185"/>
    </location>
</feature>
<feature type="coiled-coil region" evidence="1">
    <location>
        <begin position="46"/>
        <end position="80"/>
    </location>
</feature>
<name>A0AAN7ZYV2_9PEZI</name>
<feature type="region of interest" description="Disordered" evidence="2">
    <location>
        <begin position="137"/>
        <end position="212"/>
    </location>
</feature>
<sequence>MAAPTHATDLRASLTQDIEATQKSGQEARNQLNTNRNQLQAVATRADELHKTTQRLEQDLKNNEDVAERLRAELKKTKAAKEVGDQNAGTYKAQIKKGEFLVNSLGLRVNTLKDLHKNLASFEDEGYEIVRKSKRTAETAGLGVPSGPAKRLPTQANGPGSNAMQKPPVNIKLPGSKTSQSASPSQEDDDDNAPLKSLIRKDRNKDQSSSCR</sequence>
<keyword evidence="1" id="KW-0175">Coiled coil</keyword>
<reference evidence="3" key="1">
    <citation type="submission" date="2023-08" db="EMBL/GenBank/DDBJ databases">
        <title>Black Yeasts Isolated from many extreme environments.</title>
        <authorList>
            <person name="Coleine C."/>
            <person name="Stajich J.E."/>
            <person name="Selbmann L."/>
        </authorList>
    </citation>
    <scope>NUCLEOTIDE SEQUENCE</scope>
    <source>
        <strain evidence="3">CCFEE 5810</strain>
    </source>
</reference>